<dbReference type="GO" id="GO:0010020">
    <property type="term" value="P:chloroplast fission"/>
    <property type="evidence" value="ECO:0007669"/>
    <property type="project" value="TreeGrafter"/>
</dbReference>
<dbReference type="PANTHER" id="PTHR33219:SF14">
    <property type="entry name" value="PROTEIN COFACTOR ASSEMBLY OF COMPLEX C SUBUNIT B CCB3, CHLOROPLASTIC-RELATED"/>
    <property type="match status" value="1"/>
</dbReference>
<reference evidence="2 3" key="1">
    <citation type="submission" date="2017-08" db="EMBL/GenBank/DDBJ databases">
        <title>Acidophilic green algal genome provides insights into adaptation to an acidic environment.</title>
        <authorList>
            <person name="Hirooka S."/>
            <person name="Hirose Y."/>
            <person name="Kanesaki Y."/>
            <person name="Higuchi S."/>
            <person name="Fujiwara T."/>
            <person name="Onuma R."/>
            <person name="Era A."/>
            <person name="Ohbayashi R."/>
            <person name="Uzuka A."/>
            <person name="Nozaki H."/>
            <person name="Yoshikawa H."/>
            <person name="Miyagishima S.Y."/>
        </authorList>
    </citation>
    <scope>NUCLEOTIDE SEQUENCE [LARGE SCALE GENOMIC DNA]</scope>
    <source>
        <strain evidence="2 3">NIES-2499</strain>
    </source>
</reference>
<comment type="caution">
    <text evidence="2">The sequence shown here is derived from an EMBL/GenBank/DDBJ whole genome shotgun (WGS) entry which is preliminary data.</text>
</comment>
<proteinExistence type="predicted"/>
<keyword evidence="3" id="KW-1185">Reference proteome</keyword>
<dbReference type="InterPro" id="IPR003425">
    <property type="entry name" value="CCB3/YggT"/>
</dbReference>
<dbReference type="OrthoDB" id="2066at2759"/>
<dbReference type="AlphaFoldDB" id="A0A250XS32"/>
<dbReference type="Pfam" id="PF02325">
    <property type="entry name" value="CCB3_YggT"/>
    <property type="match status" value="1"/>
</dbReference>
<name>A0A250XS32_9CHLO</name>
<dbReference type="EMBL" id="BEGY01000201">
    <property type="protein sequence ID" value="GAX85897.1"/>
    <property type="molecule type" value="Genomic_DNA"/>
</dbReference>
<evidence type="ECO:0008006" key="4">
    <source>
        <dbReference type="Google" id="ProtNLM"/>
    </source>
</evidence>
<evidence type="ECO:0000313" key="2">
    <source>
        <dbReference type="EMBL" id="GAX85897.1"/>
    </source>
</evidence>
<protein>
    <recommendedName>
        <fullName evidence="4">YGGT family protein</fullName>
    </recommendedName>
</protein>
<evidence type="ECO:0000313" key="3">
    <source>
        <dbReference type="Proteomes" id="UP000232323"/>
    </source>
</evidence>
<dbReference type="GO" id="GO:0016020">
    <property type="term" value="C:membrane"/>
    <property type="evidence" value="ECO:0007669"/>
    <property type="project" value="InterPro"/>
</dbReference>
<accession>A0A250XS32</accession>
<feature type="region of interest" description="Disordered" evidence="1">
    <location>
        <begin position="179"/>
        <end position="205"/>
    </location>
</feature>
<organism evidence="2 3">
    <name type="scientific">Chlamydomonas eustigma</name>
    <dbReference type="NCBI Taxonomy" id="1157962"/>
    <lineage>
        <taxon>Eukaryota</taxon>
        <taxon>Viridiplantae</taxon>
        <taxon>Chlorophyta</taxon>
        <taxon>core chlorophytes</taxon>
        <taxon>Chlorophyceae</taxon>
        <taxon>CS clade</taxon>
        <taxon>Chlamydomonadales</taxon>
        <taxon>Chlamydomonadaceae</taxon>
        <taxon>Chlamydomonas</taxon>
    </lineage>
</organism>
<dbReference type="Proteomes" id="UP000232323">
    <property type="component" value="Unassembled WGS sequence"/>
</dbReference>
<dbReference type="PANTHER" id="PTHR33219">
    <property type="entry name" value="YLMG HOMOLOG PROTEIN 2, CHLOROPLASTIC"/>
    <property type="match status" value="1"/>
</dbReference>
<gene>
    <name evidence="2" type="ORF">CEUSTIGMA_g13313.t1</name>
</gene>
<evidence type="ECO:0000256" key="1">
    <source>
        <dbReference type="SAM" id="MobiDB-lite"/>
    </source>
</evidence>
<dbReference type="STRING" id="1157962.A0A250XS32"/>
<sequence length="231" mass="25226">MEQRTRRDPLAEVGTVFQHVAKLFQEQPLVKQVCSTLTGLTAATVETSARKNKARVNLDARSSSRIVVLPRFQDSSFAAILPGDSIAEQVITTGFLNFLNLYNSALVLRLVLTWFPSVPEAIQQPLTTVCDPYLNLFRGIIPPLGGTLDLSPILAFVTLNFFTSAAAALPCEMDNGSRAHEAAASNSKPNPEVQHSAIQQSLGTWAQPASRFEQIWARRVQAQRQQANGGP</sequence>